<evidence type="ECO:0008006" key="3">
    <source>
        <dbReference type="Google" id="ProtNLM"/>
    </source>
</evidence>
<name>A0ABV8K1U2_9BACL</name>
<evidence type="ECO:0000313" key="1">
    <source>
        <dbReference type="EMBL" id="MFC4098470.1"/>
    </source>
</evidence>
<accession>A0ABV8K1U2</accession>
<dbReference type="Proteomes" id="UP001595715">
    <property type="component" value="Unassembled WGS sequence"/>
</dbReference>
<protein>
    <recommendedName>
        <fullName evidence="3">Transposase</fullName>
    </recommendedName>
</protein>
<evidence type="ECO:0000313" key="2">
    <source>
        <dbReference type="Proteomes" id="UP001595715"/>
    </source>
</evidence>
<dbReference type="RefSeq" id="WP_377717085.1">
    <property type="nucleotide sequence ID" value="NZ_JBHSAM010000006.1"/>
</dbReference>
<organism evidence="1 2">
    <name type="scientific">Paenibacillus xanthanilyticus</name>
    <dbReference type="NCBI Taxonomy" id="1783531"/>
    <lineage>
        <taxon>Bacteria</taxon>
        <taxon>Bacillati</taxon>
        <taxon>Bacillota</taxon>
        <taxon>Bacilli</taxon>
        <taxon>Bacillales</taxon>
        <taxon>Paenibacillaceae</taxon>
        <taxon>Paenibacillus</taxon>
    </lineage>
</organism>
<sequence length="293" mass="34486">MVKSDFRREIDAIQQSIVDEASLLLELDYEEIRRERFAAKGTFCPHCRHETGKLVVDYVYYGHVYRTKWQRYRCRQCNRIFSDLTQTFFHRSRNVQKWPLFIQYLMVDRLSLKQIAVELKLHYNTICAWNKKLMAFIERFLPNGQLQPYEEPSYDTTTIQVNNSNKGLPPKNCITLTRDTNTSKGTSIQVVIAVNRENPSQFRFKIENVASLEINPLCTAQSSLIKKTTDCIQSFLAKKRGINSRNLFMHLTYFRMLKLIEALNPFILPKELFALCLDQENLLSSKRLLKRLI</sequence>
<reference evidence="2" key="1">
    <citation type="journal article" date="2019" name="Int. J. Syst. Evol. Microbiol.">
        <title>The Global Catalogue of Microorganisms (GCM) 10K type strain sequencing project: providing services to taxonomists for standard genome sequencing and annotation.</title>
        <authorList>
            <consortium name="The Broad Institute Genomics Platform"/>
            <consortium name="The Broad Institute Genome Sequencing Center for Infectious Disease"/>
            <person name="Wu L."/>
            <person name="Ma J."/>
        </authorList>
    </citation>
    <scope>NUCLEOTIDE SEQUENCE [LARGE SCALE GENOMIC DNA]</scope>
    <source>
        <strain evidence="2">IBRC-M 10987</strain>
    </source>
</reference>
<comment type="caution">
    <text evidence="1">The sequence shown here is derived from an EMBL/GenBank/DDBJ whole genome shotgun (WGS) entry which is preliminary data.</text>
</comment>
<keyword evidence="2" id="KW-1185">Reference proteome</keyword>
<gene>
    <name evidence="1" type="ORF">ACFOZ8_02235</name>
</gene>
<proteinExistence type="predicted"/>
<dbReference type="EMBL" id="JBHSAM010000006">
    <property type="protein sequence ID" value="MFC4098470.1"/>
    <property type="molecule type" value="Genomic_DNA"/>
</dbReference>